<dbReference type="Proteomes" id="UP000293671">
    <property type="component" value="Unassembled WGS sequence"/>
</dbReference>
<dbReference type="Pfam" id="PF11249">
    <property type="entry name" value="DUF3047"/>
    <property type="match status" value="1"/>
</dbReference>
<dbReference type="AlphaFoldDB" id="A0A4Q7VP99"/>
<accession>A0A4Q7VP99</accession>
<reference evidence="2 3" key="1">
    <citation type="submission" date="2019-02" db="EMBL/GenBank/DDBJ databases">
        <title>Genomic Encyclopedia of Type Strains, Phase IV (KMG-IV): sequencing the most valuable type-strain genomes for metagenomic binning, comparative biology and taxonomic classification.</title>
        <authorList>
            <person name="Goeker M."/>
        </authorList>
    </citation>
    <scope>NUCLEOTIDE SEQUENCE [LARGE SCALE GENOMIC DNA]</scope>
    <source>
        <strain evidence="2 3">DSM 19570</strain>
    </source>
</reference>
<evidence type="ECO:0000313" key="3">
    <source>
        <dbReference type="Proteomes" id="UP000293671"/>
    </source>
</evidence>
<evidence type="ECO:0000313" key="2">
    <source>
        <dbReference type="EMBL" id="RZT97948.1"/>
    </source>
</evidence>
<name>A0A4Q7VP99_9BURK</name>
<keyword evidence="3" id="KW-1185">Reference proteome</keyword>
<dbReference type="EMBL" id="SHKP01000006">
    <property type="protein sequence ID" value="RZT97948.1"/>
    <property type="molecule type" value="Genomic_DNA"/>
</dbReference>
<feature type="chain" id="PRO_5020974257" evidence="1">
    <location>
        <begin position="24"/>
        <end position="244"/>
    </location>
</feature>
<dbReference type="RefSeq" id="WP_165393304.1">
    <property type="nucleotide sequence ID" value="NZ_SHKP01000006.1"/>
</dbReference>
<protein>
    <submittedName>
        <fullName evidence="2">DUF3047 family protein</fullName>
    </submittedName>
</protein>
<sequence length="244" mass="26292">MRHRLSRFALGLLLFAGSSTAFAADTAACAPLDLGFGSGNGWSYRPLSKLKRDTAYSLLTEDKVGSVLQAVADNSASLYVRPIDKAPATTATLSWRWKTDALVPGADNRDRKREDAPLRVIVAFDGDRSKLTEAERERFNRAKRLSGVEPPYATLMYIWSDQVPVGTLIPSAHSSRLKMIVVASGAAGLGQWQAVERRLAEDFKRSFGEPPGPLVGVAVMTDTDNTGTKASGSYADIRLTCAGA</sequence>
<comment type="caution">
    <text evidence="2">The sequence shown here is derived from an EMBL/GenBank/DDBJ whole genome shotgun (WGS) entry which is preliminary data.</text>
</comment>
<dbReference type="InterPro" id="IPR021409">
    <property type="entry name" value="DUF3047"/>
</dbReference>
<feature type="signal peptide" evidence="1">
    <location>
        <begin position="1"/>
        <end position="23"/>
    </location>
</feature>
<evidence type="ECO:0000256" key="1">
    <source>
        <dbReference type="SAM" id="SignalP"/>
    </source>
</evidence>
<gene>
    <name evidence="2" type="ORF">EV670_2348</name>
</gene>
<organism evidence="2 3">
    <name type="scientific">Rivibacter subsaxonicus</name>
    <dbReference type="NCBI Taxonomy" id="457575"/>
    <lineage>
        <taxon>Bacteria</taxon>
        <taxon>Pseudomonadati</taxon>
        <taxon>Pseudomonadota</taxon>
        <taxon>Betaproteobacteria</taxon>
        <taxon>Burkholderiales</taxon>
        <taxon>Rivibacter</taxon>
    </lineage>
</organism>
<keyword evidence="1" id="KW-0732">Signal</keyword>
<proteinExistence type="predicted"/>